<evidence type="ECO:0000256" key="1">
    <source>
        <dbReference type="ARBA" id="ARBA00000085"/>
    </source>
</evidence>
<dbReference type="EC" id="2.7.13.3" evidence="2"/>
<dbReference type="AlphaFoldDB" id="X1J9C2"/>
<accession>X1J9C2</accession>
<dbReference type="PRINTS" id="PR00344">
    <property type="entry name" value="BCTRLSENSOR"/>
</dbReference>
<evidence type="ECO:0000256" key="2">
    <source>
        <dbReference type="ARBA" id="ARBA00012438"/>
    </source>
</evidence>
<dbReference type="InterPro" id="IPR005467">
    <property type="entry name" value="His_kinase_dom"/>
</dbReference>
<keyword evidence="4" id="KW-0808">Transferase</keyword>
<dbReference type="InterPro" id="IPR004358">
    <property type="entry name" value="Sig_transdc_His_kin-like_C"/>
</dbReference>
<dbReference type="FunFam" id="3.30.565.10:FF:000006">
    <property type="entry name" value="Sensor histidine kinase WalK"/>
    <property type="match status" value="1"/>
</dbReference>
<comment type="caution">
    <text evidence="7">The sequence shown here is derived from an EMBL/GenBank/DDBJ whole genome shotgun (WGS) entry which is preliminary data.</text>
</comment>
<proteinExistence type="predicted"/>
<dbReference type="InterPro" id="IPR036890">
    <property type="entry name" value="HATPase_C_sf"/>
</dbReference>
<evidence type="ECO:0000313" key="7">
    <source>
        <dbReference type="EMBL" id="GAH78095.1"/>
    </source>
</evidence>
<keyword evidence="3" id="KW-0597">Phosphoprotein</keyword>
<reference evidence="7" key="1">
    <citation type="journal article" date="2014" name="Front. Microbiol.">
        <title>High frequency of phylogenetically diverse reductive dehalogenase-homologous genes in deep subseafloor sedimentary metagenomes.</title>
        <authorList>
            <person name="Kawai M."/>
            <person name="Futagami T."/>
            <person name="Toyoda A."/>
            <person name="Takaki Y."/>
            <person name="Nishi S."/>
            <person name="Hori S."/>
            <person name="Arai W."/>
            <person name="Tsubouchi T."/>
            <person name="Morono Y."/>
            <person name="Uchiyama I."/>
            <person name="Ito T."/>
            <person name="Fujiyama A."/>
            <person name="Inagaki F."/>
            <person name="Takami H."/>
        </authorList>
    </citation>
    <scope>NUCLEOTIDE SEQUENCE</scope>
    <source>
        <strain evidence="7">Expedition CK06-06</strain>
    </source>
</reference>
<dbReference type="SMART" id="SM00387">
    <property type="entry name" value="HATPase_c"/>
    <property type="match status" value="1"/>
</dbReference>
<evidence type="ECO:0000259" key="6">
    <source>
        <dbReference type="PROSITE" id="PS50109"/>
    </source>
</evidence>
<dbReference type="CDD" id="cd00075">
    <property type="entry name" value="HATPase"/>
    <property type="match status" value="1"/>
</dbReference>
<organism evidence="7">
    <name type="scientific">marine sediment metagenome</name>
    <dbReference type="NCBI Taxonomy" id="412755"/>
    <lineage>
        <taxon>unclassified sequences</taxon>
        <taxon>metagenomes</taxon>
        <taxon>ecological metagenomes</taxon>
    </lineage>
</organism>
<name>X1J9C2_9ZZZZ</name>
<gene>
    <name evidence="7" type="ORF">S03H2_58883</name>
</gene>
<dbReference type="PROSITE" id="PS50109">
    <property type="entry name" value="HIS_KIN"/>
    <property type="match status" value="1"/>
</dbReference>
<dbReference type="PANTHER" id="PTHR43547:SF2">
    <property type="entry name" value="HYBRID SIGNAL TRANSDUCTION HISTIDINE KINASE C"/>
    <property type="match status" value="1"/>
</dbReference>
<dbReference type="PANTHER" id="PTHR43547">
    <property type="entry name" value="TWO-COMPONENT HISTIDINE KINASE"/>
    <property type="match status" value="1"/>
</dbReference>
<sequence>MVAAEQVDGEMKISVADNGMGIPKKDLPHIFDRFYRADNASTRTAAGMGLGLAIAKYVVESHGGKIWAESEVGKGSTFCFTLPLRGVMSKRGRKMS</sequence>
<dbReference type="Gene3D" id="3.30.565.10">
    <property type="entry name" value="Histidine kinase-like ATPase, C-terminal domain"/>
    <property type="match status" value="1"/>
</dbReference>
<dbReference type="GO" id="GO:0000155">
    <property type="term" value="F:phosphorelay sensor kinase activity"/>
    <property type="evidence" value="ECO:0007669"/>
    <property type="project" value="TreeGrafter"/>
</dbReference>
<feature type="domain" description="Histidine kinase" evidence="6">
    <location>
        <begin position="1"/>
        <end position="86"/>
    </location>
</feature>
<evidence type="ECO:0000256" key="5">
    <source>
        <dbReference type="ARBA" id="ARBA00022777"/>
    </source>
</evidence>
<dbReference type="EMBL" id="BARU01037832">
    <property type="protein sequence ID" value="GAH78095.1"/>
    <property type="molecule type" value="Genomic_DNA"/>
</dbReference>
<protein>
    <recommendedName>
        <fullName evidence="2">histidine kinase</fullName>
        <ecNumber evidence="2">2.7.13.3</ecNumber>
    </recommendedName>
</protein>
<comment type="catalytic activity">
    <reaction evidence="1">
        <text>ATP + protein L-histidine = ADP + protein N-phospho-L-histidine.</text>
        <dbReference type="EC" id="2.7.13.3"/>
    </reaction>
</comment>
<evidence type="ECO:0000256" key="4">
    <source>
        <dbReference type="ARBA" id="ARBA00022679"/>
    </source>
</evidence>
<keyword evidence="5" id="KW-0418">Kinase</keyword>
<dbReference type="SUPFAM" id="SSF55874">
    <property type="entry name" value="ATPase domain of HSP90 chaperone/DNA topoisomerase II/histidine kinase"/>
    <property type="match status" value="1"/>
</dbReference>
<dbReference type="InterPro" id="IPR003594">
    <property type="entry name" value="HATPase_dom"/>
</dbReference>
<dbReference type="Pfam" id="PF02518">
    <property type="entry name" value="HATPase_c"/>
    <property type="match status" value="1"/>
</dbReference>
<evidence type="ECO:0000256" key="3">
    <source>
        <dbReference type="ARBA" id="ARBA00022553"/>
    </source>
</evidence>